<reference evidence="1 2" key="1">
    <citation type="journal article" date="2023" name="Science">
        <title>Complex scaffold remodeling in plant triterpene biosynthesis.</title>
        <authorList>
            <person name="De La Pena R."/>
            <person name="Hodgson H."/>
            <person name="Liu J.C."/>
            <person name="Stephenson M.J."/>
            <person name="Martin A.C."/>
            <person name="Owen C."/>
            <person name="Harkess A."/>
            <person name="Leebens-Mack J."/>
            <person name="Jimenez L.E."/>
            <person name="Osbourn A."/>
            <person name="Sattely E.S."/>
        </authorList>
    </citation>
    <scope>NUCLEOTIDE SEQUENCE [LARGE SCALE GENOMIC DNA]</scope>
    <source>
        <strain evidence="2">cv. JPN11</strain>
        <tissue evidence="1">Leaf</tissue>
    </source>
</reference>
<organism evidence="1 2">
    <name type="scientific">Melia azedarach</name>
    <name type="common">Chinaberry tree</name>
    <dbReference type="NCBI Taxonomy" id="155640"/>
    <lineage>
        <taxon>Eukaryota</taxon>
        <taxon>Viridiplantae</taxon>
        <taxon>Streptophyta</taxon>
        <taxon>Embryophyta</taxon>
        <taxon>Tracheophyta</taxon>
        <taxon>Spermatophyta</taxon>
        <taxon>Magnoliopsida</taxon>
        <taxon>eudicotyledons</taxon>
        <taxon>Gunneridae</taxon>
        <taxon>Pentapetalae</taxon>
        <taxon>rosids</taxon>
        <taxon>malvids</taxon>
        <taxon>Sapindales</taxon>
        <taxon>Meliaceae</taxon>
        <taxon>Melia</taxon>
    </lineage>
</organism>
<name>A0ACC1YFR5_MELAZ</name>
<protein>
    <submittedName>
        <fullName evidence="1">Major allergen Pru ar 1-like</fullName>
    </submittedName>
</protein>
<accession>A0ACC1YFR5</accession>
<proteinExistence type="predicted"/>
<evidence type="ECO:0000313" key="1">
    <source>
        <dbReference type="EMBL" id="KAJ4722087.1"/>
    </source>
</evidence>
<comment type="caution">
    <text evidence="1">The sequence shown here is derived from an EMBL/GenBank/DDBJ whole genome shotgun (WGS) entry which is preliminary data.</text>
</comment>
<keyword evidence="2" id="KW-1185">Reference proteome</keyword>
<dbReference type="EMBL" id="CM051396">
    <property type="protein sequence ID" value="KAJ4722087.1"/>
    <property type="molecule type" value="Genomic_DNA"/>
</dbReference>
<gene>
    <name evidence="1" type="ORF">OWV82_005648</name>
</gene>
<dbReference type="Proteomes" id="UP001164539">
    <property type="component" value="Chromosome 3"/>
</dbReference>
<evidence type="ECO:0000313" key="2">
    <source>
        <dbReference type="Proteomes" id="UP001164539"/>
    </source>
</evidence>
<sequence length="160" mass="17894">MSVITFTDELTSPVPAKRMFNAFVLDIDNLFPKVLPQYIKNIEVIGGDGGPGSIKKLNFAEGVELKHLKHKIDAVDKEKLTYNYTLIEGESLMENLESISYEIKFETSPEGGSKVTTVTKYYPKPGAEINKEKIKEDREKLKGMYKAVEGYLLANPTVCA</sequence>